<dbReference type="Gene3D" id="1.10.10.60">
    <property type="entry name" value="Homeodomain-like"/>
    <property type="match status" value="2"/>
</dbReference>
<evidence type="ECO:0000256" key="2">
    <source>
        <dbReference type="ARBA" id="ARBA00023125"/>
    </source>
</evidence>
<comment type="caution">
    <text evidence="5">The sequence shown here is derived from an EMBL/GenBank/DDBJ whole genome shotgun (WGS) entry which is preliminary data.</text>
</comment>
<dbReference type="InterPro" id="IPR018062">
    <property type="entry name" value="HTH_AraC-typ_CS"/>
</dbReference>
<dbReference type="Pfam" id="PF02311">
    <property type="entry name" value="AraC_binding"/>
    <property type="match status" value="1"/>
</dbReference>
<dbReference type="EMBL" id="JANIPJ010000004">
    <property type="protein sequence ID" value="MCR2803853.1"/>
    <property type="molecule type" value="Genomic_DNA"/>
</dbReference>
<dbReference type="PROSITE" id="PS01124">
    <property type="entry name" value="HTH_ARAC_FAMILY_2"/>
    <property type="match status" value="1"/>
</dbReference>
<name>A0A9X2MQ75_9BACL</name>
<proteinExistence type="predicted"/>
<dbReference type="InterPro" id="IPR003313">
    <property type="entry name" value="AraC-bd"/>
</dbReference>
<evidence type="ECO:0000313" key="5">
    <source>
        <dbReference type="EMBL" id="MCR2803853.1"/>
    </source>
</evidence>
<dbReference type="InterPro" id="IPR037923">
    <property type="entry name" value="HTH-like"/>
</dbReference>
<dbReference type="SUPFAM" id="SSF46689">
    <property type="entry name" value="Homeodomain-like"/>
    <property type="match status" value="2"/>
</dbReference>
<evidence type="ECO:0000259" key="4">
    <source>
        <dbReference type="PROSITE" id="PS01124"/>
    </source>
</evidence>
<evidence type="ECO:0000256" key="3">
    <source>
        <dbReference type="ARBA" id="ARBA00023163"/>
    </source>
</evidence>
<dbReference type="AlphaFoldDB" id="A0A9X2MQ75"/>
<dbReference type="RefSeq" id="WP_257444454.1">
    <property type="nucleotide sequence ID" value="NZ_JANIPJ010000004.1"/>
</dbReference>
<sequence>MKASAYRRPFPGEAPIPLSVNYKLTKHPESELPDHLHDHYELVYVHEGSGKFFIDRTLYDKLPGDLFLIPGNTIHQAFPDADRPIVSTAVFFAPALVAGDVFDDRYSLLRCFESARKRKSYRHVLPSPIREKVLSSLDRIHAEMSNKPPGFCTAGRLALCDMLLELDRGLGFPSSEQQPELDDRSGPAWLLESLRAIDDNLRGPVGLSELASRAAVSPPHFSRVFKSWTGMNVTDYVNAKRVIRAKELLLQTDHGMHVIAEECGFDSLPHFHRIFRSLAGMTPGQFRKHQ</sequence>
<dbReference type="InterPro" id="IPR018060">
    <property type="entry name" value="HTH_AraC"/>
</dbReference>
<dbReference type="PROSITE" id="PS00041">
    <property type="entry name" value="HTH_ARAC_FAMILY_1"/>
    <property type="match status" value="1"/>
</dbReference>
<dbReference type="Gene3D" id="2.60.120.10">
    <property type="entry name" value="Jelly Rolls"/>
    <property type="match status" value="1"/>
</dbReference>
<dbReference type="SMART" id="SM00342">
    <property type="entry name" value="HTH_ARAC"/>
    <property type="match status" value="1"/>
</dbReference>
<dbReference type="Pfam" id="PF12833">
    <property type="entry name" value="HTH_18"/>
    <property type="match status" value="1"/>
</dbReference>
<keyword evidence="6" id="KW-1185">Reference proteome</keyword>
<keyword evidence="2" id="KW-0238">DNA-binding</keyword>
<keyword evidence="1" id="KW-0805">Transcription regulation</keyword>
<dbReference type="PANTHER" id="PTHR43280">
    <property type="entry name" value="ARAC-FAMILY TRANSCRIPTIONAL REGULATOR"/>
    <property type="match status" value="1"/>
</dbReference>
<gene>
    <name evidence="5" type="ORF">NQZ67_08155</name>
</gene>
<dbReference type="GO" id="GO:0003700">
    <property type="term" value="F:DNA-binding transcription factor activity"/>
    <property type="evidence" value="ECO:0007669"/>
    <property type="project" value="InterPro"/>
</dbReference>
<dbReference type="InterPro" id="IPR009057">
    <property type="entry name" value="Homeodomain-like_sf"/>
</dbReference>
<accession>A0A9X2MQ75</accession>
<evidence type="ECO:0000256" key="1">
    <source>
        <dbReference type="ARBA" id="ARBA00023015"/>
    </source>
</evidence>
<protein>
    <submittedName>
        <fullName evidence="5">AraC family transcriptional regulator</fullName>
    </submittedName>
</protein>
<evidence type="ECO:0000313" key="6">
    <source>
        <dbReference type="Proteomes" id="UP001141950"/>
    </source>
</evidence>
<feature type="domain" description="HTH araC/xylS-type" evidence="4">
    <location>
        <begin position="191"/>
        <end position="289"/>
    </location>
</feature>
<dbReference type="GO" id="GO:0043565">
    <property type="term" value="F:sequence-specific DNA binding"/>
    <property type="evidence" value="ECO:0007669"/>
    <property type="project" value="InterPro"/>
</dbReference>
<dbReference type="InterPro" id="IPR014710">
    <property type="entry name" value="RmlC-like_jellyroll"/>
</dbReference>
<dbReference type="PANTHER" id="PTHR43280:SF34">
    <property type="entry name" value="ARAC-FAMILY TRANSCRIPTIONAL REGULATOR"/>
    <property type="match status" value="1"/>
</dbReference>
<dbReference type="SUPFAM" id="SSF51215">
    <property type="entry name" value="Regulatory protein AraC"/>
    <property type="match status" value="1"/>
</dbReference>
<reference evidence="5" key="1">
    <citation type="submission" date="2022-08" db="EMBL/GenBank/DDBJ databases">
        <title>The genomic sequence of strain Paenibacillus sp. SCIV0701.</title>
        <authorList>
            <person name="Zhao H."/>
        </authorList>
    </citation>
    <scope>NUCLEOTIDE SEQUENCE</scope>
    <source>
        <strain evidence="5">SCIV0701</strain>
    </source>
</reference>
<dbReference type="Proteomes" id="UP001141950">
    <property type="component" value="Unassembled WGS sequence"/>
</dbReference>
<keyword evidence="3" id="KW-0804">Transcription</keyword>
<organism evidence="5 6">
    <name type="scientific">Paenibacillus soyae</name>
    <dbReference type="NCBI Taxonomy" id="2969249"/>
    <lineage>
        <taxon>Bacteria</taxon>
        <taxon>Bacillati</taxon>
        <taxon>Bacillota</taxon>
        <taxon>Bacilli</taxon>
        <taxon>Bacillales</taxon>
        <taxon>Paenibacillaceae</taxon>
        <taxon>Paenibacillus</taxon>
    </lineage>
</organism>